<dbReference type="InterPro" id="IPR039374">
    <property type="entry name" value="SIP_fam"/>
</dbReference>
<gene>
    <name evidence="3" type="ORF">D9T17_00620</name>
</gene>
<proteinExistence type="inferred from homology"/>
<dbReference type="InterPro" id="IPR039261">
    <property type="entry name" value="FNR_nucleotide-bd"/>
</dbReference>
<dbReference type="RefSeq" id="WP_123645587.1">
    <property type="nucleotide sequence ID" value="NZ_RCTY01000001.1"/>
</dbReference>
<dbReference type="InterPro" id="IPR013113">
    <property type="entry name" value="SIP_FAD-bd"/>
</dbReference>
<accession>A0A3N2RPJ5</accession>
<dbReference type="EMBL" id="RCTY01000001">
    <property type="protein sequence ID" value="ROU09367.1"/>
    <property type="molecule type" value="Genomic_DNA"/>
</dbReference>
<name>A0A3N2RPJ5_LYSEN</name>
<dbReference type="InterPro" id="IPR007037">
    <property type="entry name" value="SIP_rossman_dom"/>
</dbReference>
<comment type="similarity">
    <text evidence="1">Belongs to the SIP oxidoreductase family.</text>
</comment>
<dbReference type="Pfam" id="PF04954">
    <property type="entry name" value="SIP"/>
    <property type="match status" value="1"/>
</dbReference>
<dbReference type="Proteomes" id="UP000275910">
    <property type="component" value="Unassembled WGS sequence"/>
</dbReference>
<feature type="domain" description="FAD-binding FR-type" evidence="2">
    <location>
        <begin position="14"/>
        <end position="141"/>
    </location>
</feature>
<evidence type="ECO:0000313" key="3">
    <source>
        <dbReference type="EMBL" id="ROU09367.1"/>
    </source>
</evidence>
<organism evidence="3 4">
    <name type="scientific">Lysobacter enzymogenes</name>
    <dbReference type="NCBI Taxonomy" id="69"/>
    <lineage>
        <taxon>Bacteria</taxon>
        <taxon>Pseudomonadati</taxon>
        <taxon>Pseudomonadota</taxon>
        <taxon>Gammaproteobacteria</taxon>
        <taxon>Lysobacterales</taxon>
        <taxon>Lysobacteraceae</taxon>
        <taxon>Lysobacter</taxon>
    </lineage>
</organism>
<evidence type="ECO:0000259" key="2">
    <source>
        <dbReference type="PROSITE" id="PS51384"/>
    </source>
</evidence>
<dbReference type="CDD" id="cd06193">
    <property type="entry name" value="siderophore_interacting"/>
    <property type="match status" value="1"/>
</dbReference>
<dbReference type="Gene3D" id="3.40.50.80">
    <property type="entry name" value="Nucleotide-binding domain of ferredoxin-NADP reductase (FNR) module"/>
    <property type="match status" value="1"/>
</dbReference>
<protein>
    <submittedName>
        <fullName evidence="3">Siderophore-interacting protein</fullName>
    </submittedName>
</protein>
<evidence type="ECO:0000313" key="4">
    <source>
        <dbReference type="Proteomes" id="UP000275910"/>
    </source>
</evidence>
<dbReference type="InterPro" id="IPR017938">
    <property type="entry name" value="Riboflavin_synthase-like_b-brl"/>
</dbReference>
<dbReference type="AlphaFoldDB" id="A0A3N2RPJ5"/>
<dbReference type="PANTHER" id="PTHR30157:SF0">
    <property type="entry name" value="NADPH-DEPENDENT FERRIC-CHELATE REDUCTASE"/>
    <property type="match status" value="1"/>
</dbReference>
<dbReference type="InterPro" id="IPR017927">
    <property type="entry name" value="FAD-bd_FR_type"/>
</dbReference>
<sequence>MQDTSSELAVVRVRHPLKLRLLRVDRVEPVTPHLLRVVLSGEDLADFVSASFDDHVKVLLPAPGADRPIMPTLGPAGFVYADGAERPAVRDFTPRRFDPAARELELEFALHEAGPASDWARQARVGHFLGIGGPRGSRVVPAGFAWHLLIGDDTALPAIARRLQELPATARAIAVLEVEDASARIDFASAAALQTHWCYRNGADPAADPPLLRAVRDLQWPRDRDAGYVWAAGETHAVRAVRQHLLGERGVDKARLHAAGYWKRGAPGAHEPLDD</sequence>
<dbReference type="GO" id="GO:0016491">
    <property type="term" value="F:oxidoreductase activity"/>
    <property type="evidence" value="ECO:0007669"/>
    <property type="project" value="InterPro"/>
</dbReference>
<dbReference type="Gene3D" id="2.40.30.10">
    <property type="entry name" value="Translation factors"/>
    <property type="match status" value="1"/>
</dbReference>
<comment type="caution">
    <text evidence="3">The sequence shown here is derived from an EMBL/GenBank/DDBJ whole genome shotgun (WGS) entry which is preliminary data.</text>
</comment>
<dbReference type="SUPFAM" id="SSF63380">
    <property type="entry name" value="Riboflavin synthase domain-like"/>
    <property type="match status" value="1"/>
</dbReference>
<dbReference type="PANTHER" id="PTHR30157">
    <property type="entry name" value="FERRIC REDUCTASE, NADPH-DEPENDENT"/>
    <property type="match status" value="1"/>
</dbReference>
<dbReference type="Pfam" id="PF08021">
    <property type="entry name" value="FAD_binding_9"/>
    <property type="match status" value="1"/>
</dbReference>
<evidence type="ECO:0000256" key="1">
    <source>
        <dbReference type="ARBA" id="ARBA00035644"/>
    </source>
</evidence>
<reference evidence="3 4" key="1">
    <citation type="submission" date="2018-10" db="EMBL/GenBank/DDBJ databases">
        <title>The genome of Lysobacter enzymogenes OH11.</title>
        <authorList>
            <person name="Liu F."/>
            <person name="Zhao Y."/>
            <person name="Qian G."/>
            <person name="Chen Y."/>
            <person name="Xu H."/>
        </authorList>
    </citation>
    <scope>NUCLEOTIDE SEQUENCE [LARGE SCALE GENOMIC DNA]</scope>
    <source>
        <strain evidence="3 4">OH11</strain>
    </source>
</reference>
<dbReference type="PROSITE" id="PS51384">
    <property type="entry name" value="FAD_FR"/>
    <property type="match status" value="1"/>
</dbReference>